<evidence type="ECO:0000313" key="7">
    <source>
        <dbReference type="Proteomes" id="UP000179242"/>
    </source>
</evidence>
<feature type="domain" description="HD" evidence="4">
    <location>
        <begin position="24"/>
        <end position="123"/>
    </location>
</feature>
<dbReference type="InterPro" id="IPR004095">
    <property type="entry name" value="TGS"/>
</dbReference>
<dbReference type="GO" id="GO:0005886">
    <property type="term" value="C:plasma membrane"/>
    <property type="evidence" value="ECO:0007669"/>
    <property type="project" value="TreeGrafter"/>
</dbReference>
<protein>
    <recommendedName>
        <fullName evidence="8">(P)ppGpp synthetase</fullName>
    </recommendedName>
</protein>
<name>A0A1F4U5F2_UNCSA</name>
<feature type="domain" description="ACT" evidence="3">
    <location>
        <begin position="555"/>
        <end position="628"/>
    </location>
</feature>
<dbReference type="InterPro" id="IPR033655">
    <property type="entry name" value="TGS_RelA/SpoT"/>
</dbReference>
<evidence type="ECO:0000256" key="1">
    <source>
        <dbReference type="ARBA" id="ARBA00025704"/>
    </source>
</evidence>
<organism evidence="6 7">
    <name type="scientific">candidate division WOR-1 bacterium RIFOXYC2_FULL_46_14</name>
    <dbReference type="NCBI Taxonomy" id="1802587"/>
    <lineage>
        <taxon>Bacteria</taxon>
        <taxon>Bacillati</taxon>
        <taxon>Saganbacteria</taxon>
    </lineage>
</organism>
<dbReference type="InterPro" id="IPR002912">
    <property type="entry name" value="ACT_dom"/>
</dbReference>
<comment type="function">
    <text evidence="2">In eubacteria ppGpp (guanosine 3'-diphosphate 5'-diphosphate) is a mediator of the stringent response that coordinates a variety of cellular activities in response to changes in nutritional abundance.</text>
</comment>
<dbReference type="FunFam" id="3.10.20.30:FF:000002">
    <property type="entry name" value="GTP pyrophosphokinase (RelA/SpoT)"/>
    <property type="match status" value="1"/>
</dbReference>
<dbReference type="CDD" id="cd04876">
    <property type="entry name" value="ACT_RelA-SpoT"/>
    <property type="match status" value="1"/>
</dbReference>
<dbReference type="Gene3D" id="3.10.20.30">
    <property type="match status" value="1"/>
</dbReference>
<dbReference type="Pfam" id="PF02824">
    <property type="entry name" value="TGS"/>
    <property type="match status" value="1"/>
</dbReference>
<dbReference type="InterPro" id="IPR006674">
    <property type="entry name" value="HD_domain"/>
</dbReference>
<dbReference type="Pfam" id="PF04607">
    <property type="entry name" value="RelA_SpoT"/>
    <property type="match status" value="1"/>
</dbReference>
<comment type="pathway">
    <text evidence="1">Purine metabolism.</text>
</comment>
<dbReference type="Gene3D" id="3.30.460.10">
    <property type="entry name" value="Beta Polymerase, domain 2"/>
    <property type="match status" value="1"/>
</dbReference>
<evidence type="ECO:0000259" key="5">
    <source>
        <dbReference type="PROSITE" id="PS51880"/>
    </source>
</evidence>
<evidence type="ECO:0000313" key="6">
    <source>
        <dbReference type="EMBL" id="OGC40166.1"/>
    </source>
</evidence>
<dbReference type="GO" id="GO:0015969">
    <property type="term" value="P:guanosine tetraphosphate metabolic process"/>
    <property type="evidence" value="ECO:0007669"/>
    <property type="project" value="InterPro"/>
</dbReference>
<dbReference type="InterPro" id="IPR012676">
    <property type="entry name" value="TGS-like"/>
</dbReference>
<comment type="caution">
    <text evidence="6">The sequence shown here is derived from an EMBL/GenBank/DDBJ whole genome shotgun (WGS) entry which is preliminary data.</text>
</comment>
<evidence type="ECO:0000259" key="4">
    <source>
        <dbReference type="PROSITE" id="PS51831"/>
    </source>
</evidence>
<dbReference type="SUPFAM" id="SSF81271">
    <property type="entry name" value="TGS-like"/>
    <property type="match status" value="1"/>
</dbReference>
<evidence type="ECO:0008006" key="8">
    <source>
        <dbReference type="Google" id="ProtNLM"/>
    </source>
</evidence>
<dbReference type="SUPFAM" id="SSF109604">
    <property type="entry name" value="HD-domain/PDEase-like"/>
    <property type="match status" value="1"/>
</dbReference>
<evidence type="ECO:0000259" key="3">
    <source>
        <dbReference type="PROSITE" id="PS51671"/>
    </source>
</evidence>
<proteinExistence type="inferred from homology"/>
<dbReference type="FunFam" id="1.10.3210.10:FF:000001">
    <property type="entry name" value="GTP pyrophosphokinase RelA"/>
    <property type="match status" value="1"/>
</dbReference>
<dbReference type="CDD" id="cd01668">
    <property type="entry name" value="TGS_RSH"/>
    <property type="match status" value="1"/>
</dbReference>
<dbReference type="SMART" id="SM00471">
    <property type="entry name" value="HDc"/>
    <property type="match status" value="1"/>
</dbReference>
<dbReference type="Gene3D" id="3.30.70.260">
    <property type="match status" value="1"/>
</dbReference>
<dbReference type="SMART" id="SM00954">
    <property type="entry name" value="RelA_SpoT"/>
    <property type="match status" value="1"/>
</dbReference>
<dbReference type="Pfam" id="PF13291">
    <property type="entry name" value="ACT_4"/>
    <property type="match status" value="1"/>
</dbReference>
<dbReference type="AlphaFoldDB" id="A0A1F4U5F2"/>
<evidence type="ECO:0000256" key="2">
    <source>
        <dbReference type="RuleBase" id="RU003847"/>
    </source>
</evidence>
<dbReference type="CDD" id="cd00077">
    <property type="entry name" value="HDc"/>
    <property type="match status" value="1"/>
</dbReference>
<dbReference type="Pfam" id="PF13328">
    <property type="entry name" value="HD_4"/>
    <property type="match status" value="1"/>
</dbReference>
<dbReference type="InterPro" id="IPR003607">
    <property type="entry name" value="HD/PDEase_dom"/>
</dbReference>
<dbReference type="InterPro" id="IPR004811">
    <property type="entry name" value="RelA/Spo_fam"/>
</dbReference>
<dbReference type="PROSITE" id="PS51831">
    <property type="entry name" value="HD"/>
    <property type="match status" value="1"/>
</dbReference>
<comment type="similarity">
    <text evidence="2">Belongs to the relA/spoT family.</text>
</comment>
<dbReference type="PROSITE" id="PS51880">
    <property type="entry name" value="TGS"/>
    <property type="match status" value="1"/>
</dbReference>
<dbReference type="SUPFAM" id="SSF81301">
    <property type="entry name" value="Nucleotidyltransferase"/>
    <property type="match status" value="1"/>
</dbReference>
<dbReference type="PANTHER" id="PTHR21262">
    <property type="entry name" value="GUANOSINE-3',5'-BIS DIPHOSPHATE 3'-PYROPHOSPHOHYDROLASE"/>
    <property type="match status" value="1"/>
</dbReference>
<dbReference type="InterPro" id="IPR043519">
    <property type="entry name" value="NT_sf"/>
</dbReference>
<dbReference type="FunFam" id="3.30.460.10:FF:000001">
    <property type="entry name" value="GTP pyrophosphokinase RelA"/>
    <property type="match status" value="1"/>
</dbReference>
<feature type="domain" description="TGS" evidence="5">
    <location>
        <begin position="363"/>
        <end position="424"/>
    </location>
</feature>
<sequence>MIEKARRFAEEKHKDHKRLSGEPFITHPIEVARILTELEQDEPTICAALLHDTIEDAGVTVEEISRLFSPEIAELVSGVTKLGQLVYESKEERQAENFRKMFIAMGRDLRVIIIKLADRLHNMRTLQYLSPKRIRENALETREIYAPLAHRLGMWKLKWELEDLSFQYLEPEQFADINKKVAESRGSREEYINRFQAEVKALLDKVNIPSTIYGRAKHFYSIYQKMLARGIEFEEIYDLTAVRIIVDSVKECYAVLGIIHAAWKPIPGRFRDYIAVPKSNGYQSLHTTVVGEGGRPVEIQIRTKKMHRVAEYGIAAHWVYKEKTTDREFDLKMSWFRRLLENQSELKDAKDFMESLKIDLFTDEVFVYTPKGDVFQLTVGSTPVDFAYHVHTQVGHRVAGAKANGRIVPLDYKLQNGDIIDIITGKVDQPSLDWLNFVKSANARSRIKNWFKKHREEEYVAEKKIEETRPVEISKPHKRKIVLGIKVSGLENVSTRISKCCKPLPGDRIIGIVSSGKGVSVHKAACPTLARQKVNKEKLVEVEWDLSRDSFYPVEIEVEAFDRVGVFKDILSQISNTGTNVSSASVTTKRGSSAFLNIIVDVKNVEHLQKVTASIRSVSDVYDVKRAG</sequence>
<dbReference type="Gene3D" id="1.10.3210.10">
    <property type="entry name" value="Hypothetical protein af1432"/>
    <property type="match status" value="1"/>
</dbReference>
<dbReference type="EMBL" id="MEUJ01000004">
    <property type="protein sequence ID" value="OGC40166.1"/>
    <property type="molecule type" value="Genomic_DNA"/>
</dbReference>
<dbReference type="InterPro" id="IPR045865">
    <property type="entry name" value="ACT-like_dom_sf"/>
</dbReference>
<dbReference type="PROSITE" id="PS51671">
    <property type="entry name" value="ACT"/>
    <property type="match status" value="1"/>
</dbReference>
<dbReference type="InterPro" id="IPR012675">
    <property type="entry name" value="Beta-grasp_dom_sf"/>
</dbReference>
<dbReference type="NCBIfam" id="TIGR00691">
    <property type="entry name" value="spoT_relA"/>
    <property type="match status" value="1"/>
</dbReference>
<reference evidence="6 7" key="1">
    <citation type="journal article" date="2016" name="Nat. Commun.">
        <title>Thousands of microbial genomes shed light on interconnected biogeochemical processes in an aquifer system.</title>
        <authorList>
            <person name="Anantharaman K."/>
            <person name="Brown C.T."/>
            <person name="Hug L.A."/>
            <person name="Sharon I."/>
            <person name="Castelle C.J."/>
            <person name="Probst A.J."/>
            <person name="Thomas B.C."/>
            <person name="Singh A."/>
            <person name="Wilkins M.J."/>
            <person name="Karaoz U."/>
            <person name="Brodie E.L."/>
            <person name="Williams K.H."/>
            <person name="Hubbard S.S."/>
            <person name="Banfield J.F."/>
        </authorList>
    </citation>
    <scope>NUCLEOTIDE SEQUENCE [LARGE SCALE GENOMIC DNA]</scope>
</reference>
<dbReference type="CDD" id="cd05399">
    <property type="entry name" value="NT_Rel-Spo_like"/>
    <property type="match status" value="1"/>
</dbReference>
<dbReference type="PANTHER" id="PTHR21262:SF31">
    <property type="entry name" value="GTP PYROPHOSPHOKINASE"/>
    <property type="match status" value="1"/>
</dbReference>
<accession>A0A1F4U5F2</accession>
<dbReference type="InterPro" id="IPR007685">
    <property type="entry name" value="RelA_SpoT"/>
</dbReference>
<dbReference type="Proteomes" id="UP000179242">
    <property type="component" value="Unassembled WGS sequence"/>
</dbReference>
<gene>
    <name evidence="6" type="ORF">A2438_02640</name>
</gene>
<dbReference type="SUPFAM" id="SSF55021">
    <property type="entry name" value="ACT-like"/>
    <property type="match status" value="1"/>
</dbReference>